<name>A0A8J4HB06_9PROT</name>
<dbReference type="PANTHER" id="PTHR36849:SF1">
    <property type="entry name" value="CYTOPLASMIC PROTEIN"/>
    <property type="match status" value="1"/>
</dbReference>
<evidence type="ECO:0000313" key="1">
    <source>
        <dbReference type="EMBL" id="HGC43043.1"/>
    </source>
</evidence>
<comment type="caution">
    <text evidence="1">The sequence shown here is derived from an EMBL/GenBank/DDBJ whole genome shotgun (WGS) entry which is preliminary data.</text>
</comment>
<dbReference type="AlphaFoldDB" id="A0A8J4HB06"/>
<dbReference type="PANTHER" id="PTHR36849">
    <property type="entry name" value="CYTOPLASMIC PROTEIN-RELATED"/>
    <property type="match status" value="1"/>
</dbReference>
<reference evidence="1" key="1">
    <citation type="journal article" date="2020" name="mSystems">
        <title>Genome- and Community-Level Interaction Insights into Carbon Utilization and Element Cycling Functions of Hydrothermarchaeota in Hydrothermal Sediment.</title>
        <authorList>
            <person name="Zhou Z."/>
            <person name="Liu Y."/>
            <person name="Xu W."/>
            <person name="Pan J."/>
            <person name="Luo Z.H."/>
            <person name="Li M."/>
        </authorList>
    </citation>
    <scope>NUCLEOTIDE SEQUENCE</scope>
    <source>
        <strain evidence="1">SpSt-997</strain>
    </source>
</reference>
<dbReference type="Pfam" id="PF22752">
    <property type="entry name" value="DUF488-N3i"/>
    <property type="match status" value="1"/>
</dbReference>
<protein>
    <submittedName>
        <fullName evidence="1">DUF488 family protein</fullName>
    </submittedName>
</protein>
<organism evidence="1">
    <name type="scientific">Acidicaldus sp</name>
    <dbReference type="NCBI Taxonomy" id="1872105"/>
    <lineage>
        <taxon>Bacteria</taxon>
        <taxon>Pseudomonadati</taxon>
        <taxon>Pseudomonadota</taxon>
        <taxon>Alphaproteobacteria</taxon>
        <taxon>Acetobacterales</taxon>
        <taxon>Acetobacteraceae</taxon>
        <taxon>Acidicaldus</taxon>
    </lineage>
</organism>
<dbReference type="EMBL" id="DTQM01000147">
    <property type="protein sequence ID" value="HGC43043.1"/>
    <property type="molecule type" value="Genomic_DNA"/>
</dbReference>
<sequence length="113" mass="13200">MRVRRVYDRPGPDDGLRVLVDRLWPRGLKKTEAAIDLWLKEAAPSAELRRWFGHDPARFEEFKARYAAELRARQEDLTKLRALHAAQDMTLLFAAHDEIHNNAVVLRDILTRD</sequence>
<gene>
    <name evidence="1" type="ORF">ENY07_07465</name>
</gene>
<dbReference type="InterPro" id="IPR052552">
    <property type="entry name" value="YeaO-like"/>
</dbReference>
<accession>A0A8J4HB06</accession>
<proteinExistence type="predicted"/>